<feature type="signal peptide" evidence="1">
    <location>
        <begin position="1"/>
        <end position="24"/>
    </location>
</feature>
<evidence type="ECO:0000256" key="1">
    <source>
        <dbReference type="SAM" id="SignalP"/>
    </source>
</evidence>
<evidence type="ECO:0000313" key="2">
    <source>
        <dbReference type="EMBL" id="KAK8230783.1"/>
    </source>
</evidence>
<dbReference type="InterPro" id="IPR006771">
    <property type="entry name" value="CetA-like"/>
</dbReference>
<keyword evidence="1" id="KW-0732">Signal</keyword>
<accession>A0ABR1YJT7</accession>
<proteinExistence type="predicted"/>
<reference evidence="2 3" key="1">
    <citation type="submission" date="2024-04" db="EMBL/GenBank/DDBJ databases">
        <title>Phyllosticta paracitricarpa is synonymous to the EU quarantine fungus P. citricarpa based on phylogenomic analyses.</title>
        <authorList>
            <consortium name="Lawrence Berkeley National Laboratory"/>
            <person name="Van Ingen-Buijs V.A."/>
            <person name="Van Westerhoven A.C."/>
            <person name="Haridas S."/>
            <person name="Skiadas P."/>
            <person name="Martin F."/>
            <person name="Groenewald J.Z."/>
            <person name="Crous P.W."/>
            <person name="Seidl M.F."/>
        </authorList>
    </citation>
    <scope>NUCLEOTIDE SEQUENCE [LARGE SCALE GENOMIC DNA]</scope>
    <source>
        <strain evidence="2 3">CBS 123374</strain>
    </source>
</reference>
<organism evidence="2 3">
    <name type="scientific">Phyllosticta capitalensis</name>
    <dbReference type="NCBI Taxonomy" id="121624"/>
    <lineage>
        <taxon>Eukaryota</taxon>
        <taxon>Fungi</taxon>
        <taxon>Dikarya</taxon>
        <taxon>Ascomycota</taxon>
        <taxon>Pezizomycotina</taxon>
        <taxon>Dothideomycetes</taxon>
        <taxon>Dothideomycetes incertae sedis</taxon>
        <taxon>Botryosphaeriales</taxon>
        <taxon>Phyllostictaceae</taxon>
        <taxon>Phyllosticta</taxon>
    </lineage>
</organism>
<sequence>MKLSTQLASLFFLLLTSGPMPTAATKTKIINMCHFPIYAKTTMGGGYDSGDKKKIDSNGGTYEAPISPRKNSADGGLCVKLQHDEEGSFDGEIYQIEVSETDGPMGMSSGTGDDKDKGGHIWYDMSTVNGKPWRERWRRLELEGPRGCPVLECSPGSDDCEWPTPSSTGKMGDCKGGEEVTVLFTLCRGNGLIGINR</sequence>
<evidence type="ECO:0000313" key="3">
    <source>
        <dbReference type="Proteomes" id="UP001492380"/>
    </source>
</evidence>
<dbReference type="Pfam" id="PF04681">
    <property type="entry name" value="Bys1"/>
    <property type="match status" value="1"/>
</dbReference>
<name>A0ABR1YJT7_9PEZI</name>
<gene>
    <name evidence="2" type="ORF">HDK90DRAFT_331903</name>
</gene>
<dbReference type="Proteomes" id="UP001492380">
    <property type="component" value="Unassembled WGS sequence"/>
</dbReference>
<protein>
    <submittedName>
        <fullName evidence="2">Uncharacterized protein</fullName>
    </submittedName>
</protein>
<feature type="chain" id="PRO_5046498571" evidence="1">
    <location>
        <begin position="25"/>
        <end position="197"/>
    </location>
</feature>
<keyword evidence="3" id="KW-1185">Reference proteome</keyword>
<dbReference type="EMBL" id="JBBWRZ010000008">
    <property type="protein sequence ID" value="KAK8230783.1"/>
    <property type="molecule type" value="Genomic_DNA"/>
</dbReference>
<comment type="caution">
    <text evidence="2">The sequence shown here is derived from an EMBL/GenBank/DDBJ whole genome shotgun (WGS) entry which is preliminary data.</text>
</comment>